<dbReference type="EMBL" id="GGEC01062848">
    <property type="protein sequence ID" value="MBX43332.1"/>
    <property type="molecule type" value="Transcribed_RNA"/>
</dbReference>
<protein>
    <submittedName>
        <fullName evidence="1">Uncharacterized protein</fullName>
    </submittedName>
</protein>
<evidence type="ECO:0000313" key="1">
    <source>
        <dbReference type="EMBL" id="MBX43332.1"/>
    </source>
</evidence>
<sequence length="14" mass="1599">MKRSAVLSTLDYSK</sequence>
<accession>A0A2P2NLG5</accession>
<reference evidence="1" key="1">
    <citation type="submission" date="2018-02" db="EMBL/GenBank/DDBJ databases">
        <title>Rhizophora mucronata_Transcriptome.</title>
        <authorList>
            <person name="Meera S.P."/>
            <person name="Sreeshan A."/>
            <person name="Augustine A."/>
        </authorList>
    </citation>
    <scope>NUCLEOTIDE SEQUENCE</scope>
    <source>
        <tissue evidence="1">Leaf</tissue>
    </source>
</reference>
<name>A0A2P2NLG5_RHIMU</name>
<proteinExistence type="predicted"/>
<organism evidence="1">
    <name type="scientific">Rhizophora mucronata</name>
    <name type="common">Asiatic mangrove</name>
    <dbReference type="NCBI Taxonomy" id="61149"/>
    <lineage>
        <taxon>Eukaryota</taxon>
        <taxon>Viridiplantae</taxon>
        <taxon>Streptophyta</taxon>
        <taxon>Embryophyta</taxon>
        <taxon>Tracheophyta</taxon>
        <taxon>Spermatophyta</taxon>
        <taxon>Magnoliopsida</taxon>
        <taxon>eudicotyledons</taxon>
        <taxon>Gunneridae</taxon>
        <taxon>Pentapetalae</taxon>
        <taxon>rosids</taxon>
        <taxon>fabids</taxon>
        <taxon>Malpighiales</taxon>
        <taxon>Rhizophoraceae</taxon>
        <taxon>Rhizophora</taxon>
    </lineage>
</organism>